<feature type="binding site" evidence="15">
    <location>
        <position position="879"/>
    </location>
    <ligand>
        <name>ATP</name>
        <dbReference type="ChEBI" id="CHEBI:30616"/>
    </ligand>
</feature>
<feature type="binding site" evidence="15">
    <location>
        <position position="878"/>
    </location>
    <ligand>
        <name>ATP</name>
        <dbReference type="ChEBI" id="CHEBI:30616"/>
    </ligand>
</feature>
<keyword evidence="11 17" id="KW-0472">Membrane</keyword>
<dbReference type="InterPro" id="IPR059000">
    <property type="entry name" value="ATPase_P-type_domA"/>
</dbReference>
<evidence type="ECO:0000256" key="4">
    <source>
        <dbReference type="ARBA" id="ARBA00022692"/>
    </source>
</evidence>
<evidence type="ECO:0000256" key="2">
    <source>
        <dbReference type="ARBA" id="ARBA00008109"/>
    </source>
</evidence>
<feature type="binding site" evidence="15">
    <location>
        <position position="747"/>
    </location>
    <ligand>
        <name>ATP</name>
        <dbReference type="ChEBI" id="CHEBI:30616"/>
    </ligand>
</feature>
<proteinExistence type="inferred from homology"/>
<keyword evidence="22" id="KW-1185">Reference proteome</keyword>
<name>A0A1Y2I3H3_9FUNG</name>
<keyword evidence="10 17" id="KW-1133">Transmembrane helix</keyword>
<dbReference type="FunFam" id="3.40.50.1000:FF:000014">
    <property type="entry name" value="Phospholipid-transporting ATPase"/>
    <property type="match status" value="1"/>
</dbReference>
<dbReference type="InterPro" id="IPR023298">
    <property type="entry name" value="ATPase_P-typ_TM_dom_sf"/>
</dbReference>
<dbReference type="SUPFAM" id="SSF81665">
    <property type="entry name" value="Calcium ATPase, transmembrane domain M"/>
    <property type="match status" value="1"/>
</dbReference>
<feature type="active site" description="4-aspartylphosphate intermediate" evidence="14">
    <location>
        <position position="465"/>
    </location>
</feature>
<feature type="binding site" evidence="15">
    <location>
        <position position="746"/>
    </location>
    <ligand>
        <name>ATP</name>
        <dbReference type="ChEBI" id="CHEBI:30616"/>
    </ligand>
</feature>
<sequence length="1333" mass="149967">MGLETLGRRRLSAAIPKSGTTERHIYVNTPLPEDALDANGRPSMTYPSNEVVTSKYSLLSFLPKNLFEQFRRLANVFFLLLIILQTFPEFITVDPMVAAAPTIIIVAVTAMKDGFEDMKRHNTDNQVNNRITYSLPRWGNVNYVSPTTQKRWAVYYWIRRVVLGKKGDEVPESRGGNDKEGLEKTEVATSLGNLSIRDPCALEDAWSPVKWRDLRVGDYVLLRNNEFIPADVVIVSTSEPDSVCYVETKNLDGETNLKVRKGMAETAHIRTPSNAPSNNMFTFNGAVTITDLGSVTDLSDRMPCKIPITMNGVLLRGCVLRNTSWVIGLVVYTGNQTKLRLNAGETPSKRSIIERLMNPQLSSTLGGIFWSRNAVKVRAPYLPLGSESGYDVGYASFLAFWSALIAFQNIVPISLYLTVEIVKTLQAYLIYSDIQMYYEHLDLPCVPKSWNLADDLGQIEYVFSDKTGTLTRNVMEFRRCSINGVVYGAPLLTSQSPTKSAAAAAQFTPPADFTPRSLYGSPTPKFYDALMYQDLDVDNEHARMVCEFWRLIGICHTVLVSKPDPAQPYHITYKAQSPDEAALVEASKELGFTFIGRHMTDIFMDVMGVEEQYTLLAVLEFNSTRKRMSIVARRPDGAIRLGSNTSQLVQECTLKHLELFADEGLRTLCLAYRVIPTDEFYEWVADYNEACAAIHDREDKIDATAERIERDLVLLGATAIEDQLQEGVPECIQTLRDAGIKVWVLTGDKMETAISIGFSCNLLAKNLNLIVIKGGPEDPAAVMNQIKEAISTFFTNRAAAAGANGEAVIGCNEHALVIDGAALKVALEANNKAELLSLGSRCKVVICCRVSPLQKAQVVSLVKDGLNAVTLAIGDGANDVSMIQAAHIGIGIAGEEGLQAVMASDYAIAQFRYLSRLLLVHGRWSYHRISELIYNYFYKDIIFVFVIFWFQFYAGYSTQAPYEFTYMLFYNLFFTNWPVMVLGIFDQDVPESMAAQVPKLYQSGIKQTLYTKSRFWLYMFDGVYQSLVCYFIPMGIYYECQSTGHLGYAPDIYELGTTMAAASITCANLYVALNTKRWIWFNHVATWVASIGVFYAYLVVFFNVDSPVQGLGAILWSSPLFWFGTLLSVTVSMLPRYLYEYAKRTYMPTDVDIANEQQPEQQHQQWLDDRLFFTTPPFHVHDFKCSSVSKAIRIAVWIQVGLWRTWTIRCTSPNLRSILLHSGSRTSFPPPVASHNRYDRVWSSPTATFLCCRCSHDQPHLERQLHHTALGRRPRAPPLHHPLGYLQPASRHHRHKLWFAHGLIQQSHQTVRGAHHSDAIHDRDAQSRVFVFD</sequence>
<feature type="binding site" evidence="15">
    <location>
        <position position="748"/>
    </location>
    <ligand>
        <name>ATP</name>
        <dbReference type="ChEBI" id="CHEBI:30616"/>
    </ligand>
</feature>
<feature type="transmembrane region" description="Helical" evidence="17">
    <location>
        <begin position="1080"/>
        <end position="1100"/>
    </location>
</feature>
<evidence type="ECO:0000256" key="16">
    <source>
        <dbReference type="PIRSR" id="PIRSR606539-3"/>
    </source>
</evidence>
<feature type="binding site" evidence="15">
    <location>
        <position position="580"/>
    </location>
    <ligand>
        <name>ATP</name>
        <dbReference type="ChEBI" id="CHEBI:30616"/>
    </ligand>
</feature>
<dbReference type="InterPro" id="IPR023299">
    <property type="entry name" value="ATPase_P-typ_cyto_dom_N"/>
</dbReference>
<evidence type="ECO:0000256" key="13">
    <source>
        <dbReference type="ARBA" id="ARBA00049128"/>
    </source>
</evidence>
<dbReference type="InterPro" id="IPR032630">
    <property type="entry name" value="P_typ_ATPase_c"/>
</dbReference>
<evidence type="ECO:0000256" key="15">
    <source>
        <dbReference type="PIRSR" id="PIRSR606539-2"/>
    </source>
</evidence>
<feature type="transmembrane region" description="Helical" evidence="17">
    <location>
        <begin position="964"/>
        <end position="985"/>
    </location>
</feature>
<evidence type="ECO:0000256" key="8">
    <source>
        <dbReference type="ARBA" id="ARBA00022842"/>
    </source>
</evidence>
<evidence type="ECO:0000256" key="12">
    <source>
        <dbReference type="ARBA" id="ARBA00034036"/>
    </source>
</evidence>
<dbReference type="CDD" id="cd02073">
    <property type="entry name" value="P-type_ATPase_APLT_Dnf-like"/>
    <property type="match status" value="1"/>
</dbReference>
<dbReference type="Gene3D" id="3.40.50.1000">
    <property type="entry name" value="HAD superfamily/HAD-like"/>
    <property type="match status" value="1"/>
</dbReference>
<dbReference type="SUPFAM" id="SSF81660">
    <property type="entry name" value="Metal cation-transporting ATPase, ATP-binding domain N"/>
    <property type="match status" value="1"/>
</dbReference>
<dbReference type="NCBIfam" id="TIGR01494">
    <property type="entry name" value="ATPase_P-type"/>
    <property type="match status" value="1"/>
</dbReference>
<keyword evidence="4 17" id="KW-0812">Transmembrane</keyword>
<dbReference type="InterPro" id="IPR006539">
    <property type="entry name" value="P-type_ATPase_IV"/>
</dbReference>
<evidence type="ECO:0000259" key="19">
    <source>
        <dbReference type="Pfam" id="PF16209"/>
    </source>
</evidence>
<dbReference type="GO" id="GO:0045332">
    <property type="term" value="P:phospholipid translocation"/>
    <property type="evidence" value="ECO:0007669"/>
    <property type="project" value="TreeGrafter"/>
</dbReference>
<evidence type="ECO:0000256" key="14">
    <source>
        <dbReference type="PIRSR" id="PIRSR606539-1"/>
    </source>
</evidence>
<comment type="subcellular location">
    <subcellularLocation>
        <location evidence="1">Endomembrane system</location>
        <topology evidence="1">Multi-pass membrane protein</topology>
    </subcellularLocation>
    <subcellularLocation>
        <location evidence="17">Membrane</location>
        <topology evidence="17">Multi-pass membrane protein</topology>
    </subcellularLocation>
</comment>
<dbReference type="Pfam" id="PF16209">
    <property type="entry name" value="PhoLip_ATPase_N"/>
    <property type="match status" value="1"/>
</dbReference>
<feature type="binding site" evidence="15">
    <location>
        <position position="466"/>
    </location>
    <ligand>
        <name>ATP</name>
        <dbReference type="ChEBI" id="CHEBI:30616"/>
    </ligand>
</feature>
<dbReference type="PANTHER" id="PTHR24092:SF180">
    <property type="entry name" value="PHOSPHOLIPID-TRANSPORTING ATPASE DNF1-RELATED"/>
    <property type="match status" value="1"/>
</dbReference>
<reference evidence="21 22" key="1">
    <citation type="submission" date="2016-07" db="EMBL/GenBank/DDBJ databases">
        <title>Pervasive Adenine N6-methylation of Active Genes in Fungi.</title>
        <authorList>
            <consortium name="DOE Joint Genome Institute"/>
            <person name="Mondo S.J."/>
            <person name="Dannebaum R.O."/>
            <person name="Kuo R.C."/>
            <person name="Labutti K."/>
            <person name="Haridas S."/>
            <person name="Kuo A."/>
            <person name="Salamov A."/>
            <person name="Ahrendt S.R."/>
            <person name="Lipzen A."/>
            <person name="Sullivan W."/>
            <person name="Andreopoulos W.B."/>
            <person name="Clum A."/>
            <person name="Lindquist E."/>
            <person name="Daum C."/>
            <person name="Ramamoorthy G.K."/>
            <person name="Gryganskyi A."/>
            <person name="Culley D."/>
            <person name="Magnuson J.K."/>
            <person name="James T.Y."/>
            <person name="O'Malley M.A."/>
            <person name="Stajich J.E."/>
            <person name="Spatafora J.W."/>
            <person name="Visel A."/>
            <person name="Grigoriev I.V."/>
        </authorList>
    </citation>
    <scope>NUCLEOTIDE SEQUENCE [LARGE SCALE GENOMIC DNA]</scope>
    <source>
        <strain evidence="21 22">PL171</strain>
    </source>
</reference>
<dbReference type="Pfam" id="PF16212">
    <property type="entry name" value="PhoLip_ATPase_C"/>
    <property type="match status" value="1"/>
</dbReference>
<dbReference type="GO" id="GO:0005524">
    <property type="term" value="F:ATP binding"/>
    <property type="evidence" value="ECO:0007669"/>
    <property type="project" value="UniProtKB-UniRule"/>
</dbReference>
<comment type="catalytic activity">
    <reaction evidence="13">
        <text>a 1,2-diacyl-sn-glycero-3-phosphoethanolamine(out) + ATP + H2O = a 1,2-diacyl-sn-glycero-3-phosphoethanolamine(in) + ADP + phosphate + H(+)</text>
        <dbReference type="Rhea" id="RHEA:66132"/>
        <dbReference type="ChEBI" id="CHEBI:15377"/>
        <dbReference type="ChEBI" id="CHEBI:15378"/>
        <dbReference type="ChEBI" id="CHEBI:30616"/>
        <dbReference type="ChEBI" id="CHEBI:43474"/>
        <dbReference type="ChEBI" id="CHEBI:64612"/>
        <dbReference type="ChEBI" id="CHEBI:456216"/>
    </reaction>
    <physiologicalReaction direction="left-to-right" evidence="13">
        <dbReference type="Rhea" id="RHEA:66133"/>
    </physiologicalReaction>
</comment>
<evidence type="ECO:0000256" key="5">
    <source>
        <dbReference type="ARBA" id="ARBA00022723"/>
    </source>
</evidence>
<keyword evidence="5 16" id="KW-0479">Metal-binding</keyword>
<feature type="binding site" evidence="15">
    <location>
        <position position="855"/>
    </location>
    <ligand>
        <name>ATP</name>
        <dbReference type="ChEBI" id="CHEBI:30616"/>
    </ligand>
</feature>
<feature type="binding site" evidence="16">
    <location>
        <position position="465"/>
    </location>
    <ligand>
        <name>Mg(2+)</name>
        <dbReference type="ChEBI" id="CHEBI:18420"/>
    </ligand>
</feature>
<dbReference type="GO" id="GO:0016887">
    <property type="term" value="F:ATP hydrolysis activity"/>
    <property type="evidence" value="ECO:0007669"/>
    <property type="project" value="InterPro"/>
</dbReference>
<dbReference type="OrthoDB" id="377733at2759"/>
<dbReference type="SUPFAM" id="SSF81653">
    <property type="entry name" value="Calcium ATPase, transduction domain A"/>
    <property type="match status" value="1"/>
</dbReference>
<evidence type="ECO:0000256" key="17">
    <source>
        <dbReference type="RuleBase" id="RU362033"/>
    </source>
</evidence>
<protein>
    <recommendedName>
        <fullName evidence="17">Phospholipid-transporting ATPase</fullName>
        <ecNumber evidence="17">7.6.2.1</ecNumber>
    </recommendedName>
</protein>
<feature type="domain" description="P-type ATPase N-terminal" evidence="19">
    <location>
        <begin position="38"/>
        <end position="97"/>
    </location>
</feature>
<dbReference type="SFLD" id="SFLDS00003">
    <property type="entry name" value="Haloacid_Dehalogenase"/>
    <property type="match status" value="1"/>
</dbReference>
<dbReference type="PROSITE" id="PS00154">
    <property type="entry name" value="ATPASE_E1_E2"/>
    <property type="match status" value="1"/>
</dbReference>
<feature type="binding site" evidence="15">
    <location>
        <position position="666"/>
    </location>
    <ligand>
        <name>ATP</name>
        <dbReference type="ChEBI" id="CHEBI:30616"/>
    </ligand>
</feature>
<dbReference type="EC" id="7.6.2.1" evidence="17"/>
<dbReference type="EMBL" id="MCFL01000001">
    <property type="protein sequence ID" value="ORZ41397.1"/>
    <property type="molecule type" value="Genomic_DNA"/>
</dbReference>
<evidence type="ECO:0000256" key="10">
    <source>
        <dbReference type="ARBA" id="ARBA00022989"/>
    </source>
</evidence>
<gene>
    <name evidence="21" type="ORF">BCR44DRAFT_1492316</name>
</gene>
<dbReference type="InterPro" id="IPR032631">
    <property type="entry name" value="P-type_ATPase_N"/>
</dbReference>
<dbReference type="Gene3D" id="2.70.150.10">
    <property type="entry name" value="Calcium-transporting ATPase, cytoplasmic transduction domain A"/>
    <property type="match status" value="1"/>
</dbReference>
<feature type="domain" description="P-type ATPase C-terminal" evidence="20">
    <location>
        <begin position="901"/>
        <end position="1149"/>
    </location>
</feature>
<keyword evidence="6 15" id="KW-0547">Nucleotide-binding</keyword>
<evidence type="ECO:0000256" key="3">
    <source>
        <dbReference type="ARBA" id="ARBA00022448"/>
    </source>
</evidence>
<dbReference type="NCBIfam" id="TIGR01652">
    <property type="entry name" value="ATPase-Plipid"/>
    <property type="match status" value="1"/>
</dbReference>
<dbReference type="GO" id="GO:0000287">
    <property type="term" value="F:magnesium ion binding"/>
    <property type="evidence" value="ECO:0007669"/>
    <property type="project" value="UniProtKB-UniRule"/>
</dbReference>
<feature type="binding site" evidence="16">
    <location>
        <position position="467"/>
    </location>
    <ligand>
        <name>Mg(2+)</name>
        <dbReference type="ChEBI" id="CHEBI:18420"/>
    </ligand>
</feature>
<evidence type="ECO:0000259" key="18">
    <source>
        <dbReference type="Pfam" id="PF00122"/>
    </source>
</evidence>
<comment type="similarity">
    <text evidence="2 17">Belongs to the cation transport ATPase (P-type) (TC 3.A.3) family. Type IV subfamily.</text>
</comment>
<feature type="transmembrane region" description="Helical" evidence="17">
    <location>
        <begin position="1052"/>
        <end position="1073"/>
    </location>
</feature>
<keyword evidence="9 17" id="KW-1278">Translocase</keyword>
<dbReference type="InterPro" id="IPR018303">
    <property type="entry name" value="ATPase_P-typ_P_site"/>
</dbReference>
<dbReference type="SUPFAM" id="SSF56784">
    <property type="entry name" value="HAD-like"/>
    <property type="match status" value="1"/>
</dbReference>
<comment type="caution">
    <text evidence="21">The sequence shown here is derived from an EMBL/GenBank/DDBJ whole genome shotgun (WGS) entry which is preliminary data.</text>
</comment>
<evidence type="ECO:0000256" key="11">
    <source>
        <dbReference type="ARBA" id="ARBA00023136"/>
    </source>
</evidence>
<dbReference type="Pfam" id="PF13246">
    <property type="entry name" value="Cation_ATPase"/>
    <property type="match status" value="2"/>
</dbReference>
<dbReference type="InterPro" id="IPR036412">
    <property type="entry name" value="HAD-like_sf"/>
</dbReference>
<evidence type="ECO:0000259" key="20">
    <source>
        <dbReference type="Pfam" id="PF16212"/>
    </source>
</evidence>
<dbReference type="Proteomes" id="UP000193411">
    <property type="component" value="Unassembled WGS sequence"/>
</dbReference>
<evidence type="ECO:0000256" key="1">
    <source>
        <dbReference type="ARBA" id="ARBA00004127"/>
    </source>
</evidence>
<keyword evidence="3" id="KW-0813">Transport</keyword>
<dbReference type="GO" id="GO:0012505">
    <property type="term" value="C:endomembrane system"/>
    <property type="evidence" value="ECO:0007669"/>
    <property type="project" value="UniProtKB-SubCell"/>
</dbReference>
<dbReference type="SFLD" id="SFLDG00002">
    <property type="entry name" value="C1.7:_P-type_atpase_like"/>
    <property type="match status" value="1"/>
</dbReference>
<feature type="transmembrane region" description="Helical" evidence="17">
    <location>
        <begin position="933"/>
        <end position="952"/>
    </location>
</feature>
<evidence type="ECO:0000313" key="22">
    <source>
        <dbReference type="Proteomes" id="UP000193411"/>
    </source>
</evidence>
<dbReference type="SFLD" id="SFLDF00027">
    <property type="entry name" value="p-type_atpase"/>
    <property type="match status" value="1"/>
</dbReference>
<evidence type="ECO:0000256" key="7">
    <source>
        <dbReference type="ARBA" id="ARBA00022840"/>
    </source>
</evidence>
<feature type="binding site" evidence="15">
    <location>
        <position position="849"/>
    </location>
    <ligand>
        <name>ATP</name>
        <dbReference type="ChEBI" id="CHEBI:30616"/>
    </ligand>
</feature>
<feature type="binding site" evidence="16">
    <location>
        <position position="875"/>
    </location>
    <ligand>
        <name>Mg(2+)</name>
        <dbReference type="ChEBI" id="CHEBI:18420"/>
    </ligand>
</feature>
<evidence type="ECO:0000313" key="21">
    <source>
        <dbReference type="EMBL" id="ORZ41397.1"/>
    </source>
</evidence>
<feature type="binding site" evidence="15">
    <location>
        <position position="465"/>
    </location>
    <ligand>
        <name>ATP</name>
        <dbReference type="ChEBI" id="CHEBI:30616"/>
    </ligand>
</feature>
<feature type="binding site" evidence="15">
    <location>
        <position position="467"/>
    </location>
    <ligand>
        <name>ATP</name>
        <dbReference type="ChEBI" id="CHEBI:30616"/>
    </ligand>
</feature>
<dbReference type="Gene3D" id="3.40.1110.10">
    <property type="entry name" value="Calcium-transporting ATPase, cytoplasmic domain N"/>
    <property type="match status" value="1"/>
</dbReference>
<dbReference type="STRING" id="765915.A0A1Y2I3H3"/>
<dbReference type="InterPro" id="IPR023214">
    <property type="entry name" value="HAD_sf"/>
</dbReference>
<keyword evidence="7 15" id="KW-0067">ATP-binding</keyword>
<feature type="domain" description="P-type ATPase A" evidence="18">
    <location>
        <begin position="203"/>
        <end position="256"/>
    </location>
</feature>
<feature type="transmembrane region" description="Helical" evidence="17">
    <location>
        <begin position="1120"/>
        <end position="1139"/>
    </location>
</feature>
<feature type="binding site" evidence="16">
    <location>
        <position position="879"/>
    </location>
    <ligand>
        <name>Mg(2+)</name>
        <dbReference type="ChEBI" id="CHEBI:18420"/>
    </ligand>
</feature>
<organism evidence="21 22">
    <name type="scientific">Catenaria anguillulae PL171</name>
    <dbReference type="NCBI Taxonomy" id="765915"/>
    <lineage>
        <taxon>Eukaryota</taxon>
        <taxon>Fungi</taxon>
        <taxon>Fungi incertae sedis</taxon>
        <taxon>Blastocladiomycota</taxon>
        <taxon>Blastocladiomycetes</taxon>
        <taxon>Blastocladiales</taxon>
        <taxon>Catenariaceae</taxon>
        <taxon>Catenaria</taxon>
    </lineage>
</organism>
<evidence type="ECO:0000256" key="6">
    <source>
        <dbReference type="ARBA" id="ARBA00022741"/>
    </source>
</evidence>
<evidence type="ECO:0000256" key="9">
    <source>
        <dbReference type="ARBA" id="ARBA00022967"/>
    </source>
</evidence>
<comment type="catalytic activity">
    <reaction evidence="12 17">
        <text>ATP + H2O + phospholipidSide 1 = ADP + phosphate + phospholipidSide 2.</text>
        <dbReference type="EC" id="7.6.2.1"/>
    </reaction>
</comment>
<dbReference type="Pfam" id="PF00122">
    <property type="entry name" value="E1-E2_ATPase"/>
    <property type="match status" value="1"/>
</dbReference>
<dbReference type="PRINTS" id="PR00119">
    <property type="entry name" value="CATATPASE"/>
</dbReference>
<dbReference type="PANTHER" id="PTHR24092">
    <property type="entry name" value="PROBABLE PHOSPHOLIPID-TRANSPORTING ATPASE"/>
    <property type="match status" value="1"/>
</dbReference>
<dbReference type="InterPro" id="IPR008250">
    <property type="entry name" value="ATPase_P-typ_transduc_dom_A_sf"/>
</dbReference>
<dbReference type="InterPro" id="IPR001757">
    <property type="entry name" value="P_typ_ATPase"/>
</dbReference>
<feature type="binding site" evidence="15">
    <location>
        <position position="621"/>
    </location>
    <ligand>
        <name>ATP</name>
        <dbReference type="ChEBI" id="CHEBI:30616"/>
    </ligand>
</feature>
<dbReference type="InterPro" id="IPR044492">
    <property type="entry name" value="P_typ_ATPase_HD_dom"/>
</dbReference>
<accession>A0A1Y2I3H3</accession>
<keyword evidence="8 16" id="KW-0460">Magnesium</keyword>
<feature type="transmembrane region" description="Helical" evidence="17">
    <location>
        <begin position="1015"/>
        <end position="1037"/>
    </location>
</feature>
<dbReference type="GO" id="GO:0140326">
    <property type="term" value="F:ATPase-coupled intramembrane lipid transporter activity"/>
    <property type="evidence" value="ECO:0007669"/>
    <property type="project" value="UniProtKB-EC"/>
</dbReference>
<dbReference type="GO" id="GO:0005886">
    <property type="term" value="C:plasma membrane"/>
    <property type="evidence" value="ECO:0007669"/>
    <property type="project" value="TreeGrafter"/>
</dbReference>
<comment type="cofactor">
    <cofactor evidence="16">
        <name>Mg(2+)</name>
        <dbReference type="ChEBI" id="CHEBI:18420"/>
    </cofactor>
</comment>